<protein>
    <submittedName>
        <fullName evidence="1">Uncharacterized protein</fullName>
    </submittedName>
</protein>
<sequence length="117" mass="13080">MSDRGGSVKIINDELLPSPSWSTKTTSESCALRVLCKAITPIKSTMRKSLSRPRRESDELIDFHRNTESPELIKSIDEAIACVWTPVEALTIVSHSSGDSMDINIDEAFEIGRWLFL</sequence>
<reference evidence="1" key="1">
    <citation type="submission" date="2020-07" db="EMBL/GenBank/DDBJ databases">
        <authorList>
            <person name="Nazaruddin N."/>
        </authorList>
    </citation>
    <scope>NUCLEOTIDE SEQUENCE</scope>
</reference>
<accession>A0A6V7HEH0</accession>
<evidence type="ECO:0000313" key="2">
    <source>
        <dbReference type="Proteomes" id="UP000752696"/>
    </source>
</evidence>
<dbReference type="EMBL" id="CAJDYZ010010912">
    <property type="protein sequence ID" value="CAD1478634.1"/>
    <property type="molecule type" value="Genomic_DNA"/>
</dbReference>
<keyword evidence="2" id="KW-1185">Reference proteome</keyword>
<organism evidence="1 2">
    <name type="scientific">Heterotrigona itama</name>
    <dbReference type="NCBI Taxonomy" id="395501"/>
    <lineage>
        <taxon>Eukaryota</taxon>
        <taxon>Metazoa</taxon>
        <taxon>Ecdysozoa</taxon>
        <taxon>Arthropoda</taxon>
        <taxon>Hexapoda</taxon>
        <taxon>Insecta</taxon>
        <taxon>Pterygota</taxon>
        <taxon>Neoptera</taxon>
        <taxon>Endopterygota</taxon>
        <taxon>Hymenoptera</taxon>
        <taxon>Apocrita</taxon>
        <taxon>Aculeata</taxon>
        <taxon>Apoidea</taxon>
        <taxon>Anthophila</taxon>
        <taxon>Apidae</taxon>
        <taxon>Heterotrigona</taxon>
    </lineage>
</organism>
<dbReference type="Proteomes" id="UP000752696">
    <property type="component" value="Unassembled WGS sequence"/>
</dbReference>
<comment type="caution">
    <text evidence="1">The sequence shown here is derived from an EMBL/GenBank/DDBJ whole genome shotgun (WGS) entry which is preliminary data.</text>
</comment>
<proteinExistence type="predicted"/>
<evidence type="ECO:0000313" key="1">
    <source>
        <dbReference type="EMBL" id="CAD1478634.1"/>
    </source>
</evidence>
<dbReference type="AlphaFoldDB" id="A0A6V7HEH0"/>
<gene>
    <name evidence="1" type="ORF">MHI_LOCUS806870</name>
</gene>
<name>A0A6V7HEH0_9HYME</name>